<dbReference type="EMBL" id="JAJHUN010000009">
    <property type="protein sequence ID" value="KAJ4150362.1"/>
    <property type="molecule type" value="Genomic_DNA"/>
</dbReference>
<dbReference type="KEGG" id="amus:LMH87_011114"/>
<dbReference type="GeneID" id="80898273"/>
<dbReference type="Proteomes" id="UP001144673">
    <property type="component" value="Chromosome 4"/>
</dbReference>
<dbReference type="AlphaFoldDB" id="A0A9W8QAN7"/>
<sequence length="88" mass="9828">MAIYESVQYRRNGKAIHGNRLDGDYRRRVFTVLPCFALSRNASLGASGPLDKDERSEWGRAFGLLGAVIFVVLRGKEADKRAIEQLSS</sequence>
<evidence type="ECO:0000313" key="1">
    <source>
        <dbReference type="EMBL" id="KAJ4150362.1"/>
    </source>
</evidence>
<protein>
    <submittedName>
        <fullName evidence="1">Uncharacterized protein</fullName>
    </submittedName>
</protein>
<dbReference type="RefSeq" id="XP_056052076.1">
    <property type="nucleotide sequence ID" value="XM_056200203.1"/>
</dbReference>
<reference evidence="1" key="1">
    <citation type="journal article" date="2023" name="Access Microbiol">
        <title>De-novo genome assembly for Akanthomyces muscarius, a biocontrol agent of insect agricultural pests.</title>
        <authorList>
            <person name="Erdos Z."/>
            <person name="Studholme D.J."/>
            <person name="Raymond B."/>
            <person name="Sharma M."/>
        </authorList>
    </citation>
    <scope>NUCLEOTIDE SEQUENCE</scope>
    <source>
        <strain evidence="1">Ve6</strain>
    </source>
</reference>
<keyword evidence="2" id="KW-1185">Reference proteome</keyword>
<organism evidence="1 2">
    <name type="scientific">Akanthomyces muscarius</name>
    <name type="common">Entomopathogenic fungus</name>
    <name type="synonym">Lecanicillium muscarium</name>
    <dbReference type="NCBI Taxonomy" id="2231603"/>
    <lineage>
        <taxon>Eukaryota</taxon>
        <taxon>Fungi</taxon>
        <taxon>Dikarya</taxon>
        <taxon>Ascomycota</taxon>
        <taxon>Pezizomycotina</taxon>
        <taxon>Sordariomycetes</taxon>
        <taxon>Hypocreomycetidae</taxon>
        <taxon>Hypocreales</taxon>
        <taxon>Cordycipitaceae</taxon>
        <taxon>Akanthomyces</taxon>
    </lineage>
</organism>
<comment type="caution">
    <text evidence="1">The sequence shown here is derived from an EMBL/GenBank/DDBJ whole genome shotgun (WGS) entry which is preliminary data.</text>
</comment>
<gene>
    <name evidence="1" type="ORF">LMH87_011114</name>
</gene>
<accession>A0A9W8QAN7</accession>
<proteinExistence type="predicted"/>
<evidence type="ECO:0000313" key="2">
    <source>
        <dbReference type="Proteomes" id="UP001144673"/>
    </source>
</evidence>
<name>A0A9W8QAN7_AKAMU</name>